<organism evidence="1">
    <name type="scientific">marine sediment metagenome</name>
    <dbReference type="NCBI Taxonomy" id="412755"/>
    <lineage>
        <taxon>unclassified sequences</taxon>
        <taxon>metagenomes</taxon>
        <taxon>ecological metagenomes</taxon>
    </lineage>
</organism>
<protein>
    <submittedName>
        <fullName evidence="1">Uncharacterized protein</fullName>
    </submittedName>
</protein>
<name>X0TUX7_9ZZZZ</name>
<proteinExistence type="predicted"/>
<evidence type="ECO:0000313" key="1">
    <source>
        <dbReference type="EMBL" id="GAF90981.1"/>
    </source>
</evidence>
<accession>X0TUX7</accession>
<gene>
    <name evidence="1" type="ORF">S01H1_31515</name>
</gene>
<dbReference type="EMBL" id="BARS01019444">
    <property type="protein sequence ID" value="GAF90981.1"/>
    <property type="molecule type" value="Genomic_DNA"/>
</dbReference>
<sequence>MIDSRITLIESAGSWPTTVVEDIINARNELAELGHGVLVATQFLGYYTPVDVRVSPRLHEALNRNIPVTTVSYRRFLEGNNVATFIEDDGIEDDVALVSFENDTIQINGLEIHSSNQTASKEEEA</sequence>
<reference evidence="1" key="1">
    <citation type="journal article" date="2014" name="Front. Microbiol.">
        <title>High frequency of phylogenetically diverse reductive dehalogenase-homologous genes in deep subseafloor sedimentary metagenomes.</title>
        <authorList>
            <person name="Kawai M."/>
            <person name="Futagami T."/>
            <person name="Toyoda A."/>
            <person name="Takaki Y."/>
            <person name="Nishi S."/>
            <person name="Hori S."/>
            <person name="Arai W."/>
            <person name="Tsubouchi T."/>
            <person name="Morono Y."/>
            <person name="Uchiyama I."/>
            <person name="Ito T."/>
            <person name="Fujiyama A."/>
            <person name="Inagaki F."/>
            <person name="Takami H."/>
        </authorList>
    </citation>
    <scope>NUCLEOTIDE SEQUENCE</scope>
    <source>
        <strain evidence="1">Expedition CK06-06</strain>
    </source>
</reference>
<dbReference type="AlphaFoldDB" id="X0TUX7"/>
<comment type="caution">
    <text evidence="1">The sequence shown here is derived from an EMBL/GenBank/DDBJ whole genome shotgun (WGS) entry which is preliminary data.</text>
</comment>